<reference evidence="1 2" key="1">
    <citation type="submission" date="2022-10" db="EMBL/GenBank/DDBJ databases">
        <title>Kaistella sp. BT-6-1-3.</title>
        <authorList>
            <person name="Ai J."/>
            <person name="Deng Z."/>
        </authorList>
    </citation>
    <scope>NUCLEOTIDE SEQUENCE [LARGE SCALE GENOMIC DNA]</scope>
    <source>
        <strain evidence="1 2">BT6-1-3</strain>
    </source>
</reference>
<organism evidence="1 2">
    <name type="scientific">Kaistella yananensis</name>
    <dbReference type="NCBI Taxonomy" id="2989820"/>
    <lineage>
        <taxon>Bacteria</taxon>
        <taxon>Pseudomonadati</taxon>
        <taxon>Bacteroidota</taxon>
        <taxon>Flavobacteriia</taxon>
        <taxon>Flavobacteriales</taxon>
        <taxon>Weeksellaceae</taxon>
        <taxon>Chryseobacterium group</taxon>
        <taxon>Kaistella</taxon>
    </lineage>
</organism>
<evidence type="ECO:0000313" key="1">
    <source>
        <dbReference type="EMBL" id="MCW4450989.1"/>
    </source>
</evidence>
<sequence length="111" mass="13160">MKNFIIVLALALVSCNARTNYKSDKNAPIVDYNQSYEYYDQSRNLNEATKRYNEQTVYLFNGKQITNKKFKQLFEKEKIKSIENILDKEKITHLGYSYDKVKRIIFTSSLK</sequence>
<protein>
    <recommendedName>
        <fullName evidence="3">Lipoprotein</fullName>
    </recommendedName>
</protein>
<keyword evidence="2" id="KW-1185">Reference proteome</keyword>
<accession>A0ABT3JJW7</accession>
<name>A0ABT3JJW7_9FLAO</name>
<dbReference type="PROSITE" id="PS51257">
    <property type="entry name" value="PROKAR_LIPOPROTEIN"/>
    <property type="match status" value="1"/>
</dbReference>
<dbReference type="Proteomes" id="UP001209107">
    <property type="component" value="Unassembled WGS sequence"/>
</dbReference>
<comment type="caution">
    <text evidence="1">The sequence shown here is derived from an EMBL/GenBank/DDBJ whole genome shotgun (WGS) entry which is preliminary data.</text>
</comment>
<evidence type="ECO:0008006" key="3">
    <source>
        <dbReference type="Google" id="ProtNLM"/>
    </source>
</evidence>
<proteinExistence type="predicted"/>
<evidence type="ECO:0000313" key="2">
    <source>
        <dbReference type="Proteomes" id="UP001209107"/>
    </source>
</evidence>
<gene>
    <name evidence="1" type="ORF">OK344_02065</name>
</gene>
<dbReference type="RefSeq" id="WP_265143212.1">
    <property type="nucleotide sequence ID" value="NZ_JAPCHZ010000001.1"/>
</dbReference>
<dbReference type="EMBL" id="JAPCHZ010000001">
    <property type="protein sequence ID" value="MCW4450989.1"/>
    <property type="molecule type" value="Genomic_DNA"/>
</dbReference>